<evidence type="ECO:0000313" key="3">
    <source>
        <dbReference type="EMBL" id="MFC5972536.1"/>
    </source>
</evidence>
<dbReference type="InterPro" id="IPR011047">
    <property type="entry name" value="Quinoprotein_ADH-like_sf"/>
</dbReference>
<feature type="region of interest" description="Disordered" evidence="1">
    <location>
        <begin position="26"/>
        <end position="59"/>
    </location>
</feature>
<dbReference type="RefSeq" id="WP_247415985.1">
    <property type="nucleotide sequence ID" value="NZ_JALLGW010000001.1"/>
</dbReference>
<dbReference type="PANTHER" id="PTHR34512:SF30">
    <property type="entry name" value="OUTER MEMBRANE PROTEIN ASSEMBLY FACTOR BAMB"/>
    <property type="match status" value="1"/>
</dbReference>
<dbReference type="PROSITE" id="PS51257">
    <property type="entry name" value="PROKAR_LIPOPROTEIN"/>
    <property type="match status" value="1"/>
</dbReference>
<evidence type="ECO:0000313" key="4">
    <source>
        <dbReference type="Proteomes" id="UP001596099"/>
    </source>
</evidence>
<dbReference type="InterPro" id="IPR018391">
    <property type="entry name" value="PQQ_b-propeller_rpt"/>
</dbReference>
<evidence type="ECO:0000259" key="2">
    <source>
        <dbReference type="Pfam" id="PF13360"/>
    </source>
</evidence>
<gene>
    <name evidence="3" type="ORF">ACFPYI_14445</name>
</gene>
<dbReference type="InterPro" id="IPR015943">
    <property type="entry name" value="WD40/YVTN_repeat-like_dom_sf"/>
</dbReference>
<sequence length="408" mass="42699">MPSRTPSRRRFLALAGTTGVTALAGCLGFGGDDRPEYSRPSTEGPPPEPDRHVFASDGEWSSEGFDAANTRWDYGGSAPREEPSVRWRRGVGQSGLRAPTVSDGRVYVTETDRLMVVDATSGETEWELAGETPRGKPSVSDGTVYTVADDVLQALDAETGEQRWSRSFDGPLTMPATVQGEYLTVGERETVHVVSAEDGSVNWSRRLVGRVSYPALGAVGASPFVATGTGGVYSLGAGGEVGVHEDLSARFSTPPTLGRDFAYVGDDSGTLYALEPLTGAVEWSADQAAGRHGIAYTDNYVYSVNGSTLRAFDTESGEEYWSFDVGDGTGSPAAVGDTVYVGGDALYALDPADGGGTVRFKMDLGGHVTPDISAGDGVLYVPVVLENGAEVVAVEPGPSESTASSPSE</sequence>
<organism evidence="3 4">
    <name type="scientific">Halomarina salina</name>
    <dbReference type="NCBI Taxonomy" id="1872699"/>
    <lineage>
        <taxon>Archaea</taxon>
        <taxon>Methanobacteriati</taxon>
        <taxon>Methanobacteriota</taxon>
        <taxon>Stenosarchaea group</taxon>
        <taxon>Halobacteria</taxon>
        <taxon>Halobacteriales</taxon>
        <taxon>Natronomonadaceae</taxon>
        <taxon>Halomarina</taxon>
    </lineage>
</organism>
<dbReference type="Gene3D" id="2.40.128.630">
    <property type="match status" value="2"/>
</dbReference>
<dbReference type="PROSITE" id="PS51318">
    <property type="entry name" value="TAT"/>
    <property type="match status" value="1"/>
</dbReference>
<dbReference type="SMART" id="SM00564">
    <property type="entry name" value="PQQ"/>
    <property type="match status" value="6"/>
</dbReference>
<dbReference type="Pfam" id="PF13360">
    <property type="entry name" value="PQQ_2"/>
    <property type="match status" value="2"/>
</dbReference>
<dbReference type="PANTHER" id="PTHR34512">
    <property type="entry name" value="CELL SURFACE PROTEIN"/>
    <property type="match status" value="1"/>
</dbReference>
<dbReference type="EMBL" id="JBHSQH010000001">
    <property type="protein sequence ID" value="MFC5972536.1"/>
    <property type="molecule type" value="Genomic_DNA"/>
</dbReference>
<feature type="domain" description="Pyrrolo-quinoline quinone repeat" evidence="2">
    <location>
        <begin position="307"/>
        <end position="381"/>
    </location>
</feature>
<dbReference type="SUPFAM" id="SSF50998">
    <property type="entry name" value="Quinoprotein alcohol dehydrogenase-like"/>
    <property type="match status" value="2"/>
</dbReference>
<dbReference type="AlphaFoldDB" id="A0ABD5RPG8"/>
<proteinExistence type="predicted"/>
<dbReference type="InterPro" id="IPR006311">
    <property type="entry name" value="TAT_signal"/>
</dbReference>
<keyword evidence="4" id="KW-1185">Reference proteome</keyword>
<dbReference type="InterPro" id="IPR002372">
    <property type="entry name" value="PQQ_rpt_dom"/>
</dbReference>
<comment type="caution">
    <text evidence="3">The sequence shown here is derived from an EMBL/GenBank/DDBJ whole genome shotgun (WGS) entry which is preliminary data.</text>
</comment>
<dbReference type="Proteomes" id="UP001596099">
    <property type="component" value="Unassembled WGS sequence"/>
</dbReference>
<feature type="domain" description="Pyrrolo-quinoline quinone repeat" evidence="2">
    <location>
        <begin position="85"/>
        <end position="206"/>
    </location>
</feature>
<name>A0ABD5RPG8_9EURY</name>
<dbReference type="Gene3D" id="2.130.10.10">
    <property type="entry name" value="YVTN repeat-like/Quinoprotein amine dehydrogenase"/>
    <property type="match status" value="1"/>
</dbReference>
<reference evidence="3 4" key="1">
    <citation type="journal article" date="2019" name="Int. J. Syst. Evol. Microbiol.">
        <title>The Global Catalogue of Microorganisms (GCM) 10K type strain sequencing project: providing services to taxonomists for standard genome sequencing and annotation.</title>
        <authorList>
            <consortium name="The Broad Institute Genomics Platform"/>
            <consortium name="The Broad Institute Genome Sequencing Center for Infectious Disease"/>
            <person name="Wu L."/>
            <person name="Ma J."/>
        </authorList>
    </citation>
    <scope>NUCLEOTIDE SEQUENCE [LARGE SCALE GENOMIC DNA]</scope>
    <source>
        <strain evidence="3 4">CGMCC 1.12543</strain>
    </source>
</reference>
<accession>A0ABD5RPG8</accession>
<evidence type="ECO:0000256" key="1">
    <source>
        <dbReference type="SAM" id="MobiDB-lite"/>
    </source>
</evidence>
<protein>
    <submittedName>
        <fullName evidence="3">PQQ-binding-like beta-propeller repeat protein</fullName>
    </submittedName>
</protein>